<keyword evidence="4 7" id="KW-1133">Transmembrane helix</keyword>
<feature type="region of interest" description="Disordered" evidence="6">
    <location>
        <begin position="1"/>
        <end position="34"/>
    </location>
</feature>
<feature type="transmembrane region" description="Helical" evidence="7">
    <location>
        <begin position="100"/>
        <end position="119"/>
    </location>
</feature>
<dbReference type="GO" id="GO:0022857">
    <property type="term" value="F:transmembrane transporter activity"/>
    <property type="evidence" value="ECO:0007669"/>
    <property type="project" value="UniProtKB-ARBA"/>
</dbReference>
<dbReference type="PANTHER" id="PTHR45649">
    <property type="entry name" value="AMINO-ACID PERMEASE BAT1"/>
    <property type="match status" value="1"/>
</dbReference>
<keyword evidence="5 7" id="KW-0472">Membrane</keyword>
<dbReference type="Proteomes" id="UP001172673">
    <property type="component" value="Unassembled WGS sequence"/>
</dbReference>
<dbReference type="PANTHER" id="PTHR45649:SF41">
    <property type="entry name" value="TRANSPORTER, PUTATIVE (EUROFUNG)-RELATED"/>
    <property type="match status" value="1"/>
</dbReference>
<dbReference type="EMBL" id="JAPDRK010000010">
    <property type="protein sequence ID" value="KAJ9608558.1"/>
    <property type="molecule type" value="Genomic_DNA"/>
</dbReference>
<evidence type="ECO:0000256" key="5">
    <source>
        <dbReference type="ARBA" id="ARBA00023136"/>
    </source>
</evidence>
<dbReference type="GO" id="GO:0016020">
    <property type="term" value="C:membrane"/>
    <property type="evidence" value="ECO:0007669"/>
    <property type="project" value="UniProtKB-SubCell"/>
</dbReference>
<comment type="subcellular location">
    <subcellularLocation>
        <location evidence="1">Membrane</location>
        <topology evidence="1">Multi-pass membrane protein</topology>
    </subcellularLocation>
</comment>
<evidence type="ECO:0000313" key="9">
    <source>
        <dbReference type="Proteomes" id="UP001172673"/>
    </source>
</evidence>
<accession>A0AA38X8L2</accession>
<feature type="compositionally biased region" description="Polar residues" evidence="6">
    <location>
        <begin position="9"/>
        <end position="21"/>
    </location>
</feature>
<dbReference type="AlphaFoldDB" id="A0AA38X8L2"/>
<comment type="caution">
    <text evidence="8">The sequence shown here is derived from an EMBL/GenBank/DDBJ whole genome shotgun (WGS) entry which is preliminary data.</text>
</comment>
<keyword evidence="9" id="KW-1185">Reference proteome</keyword>
<sequence>MDTSHPTKQESGFTTRVASNQDPEDPNYGEESDTLAIPPQYRGTAADRKDMSVLGKEQVLRLQRNFEFLPMLGFASTVIVSWEVLLPVFTFVLVNGGTALLFWGFIAVAIGMLLVYLSIAEMASM</sequence>
<evidence type="ECO:0000256" key="4">
    <source>
        <dbReference type="ARBA" id="ARBA00022989"/>
    </source>
</evidence>
<organism evidence="8 9">
    <name type="scientific">Cladophialophora chaetospira</name>
    <dbReference type="NCBI Taxonomy" id="386627"/>
    <lineage>
        <taxon>Eukaryota</taxon>
        <taxon>Fungi</taxon>
        <taxon>Dikarya</taxon>
        <taxon>Ascomycota</taxon>
        <taxon>Pezizomycotina</taxon>
        <taxon>Eurotiomycetes</taxon>
        <taxon>Chaetothyriomycetidae</taxon>
        <taxon>Chaetothyriales</taxon>
        <taxon>Herpotrichiellaceae</taxon>
        <taxon>Cladophialophora</taxon>
    </lineage>
</organism>
<proteinExistence type="predicted"/>
<evidence type="ECO:0000256" key="6">
    <source>
        <dbReference type="SAM" id="MobiDB-lite"/>
    </source>
</evidence>
<evidence type="ECO:0000256" key="1">
    <source>
        <dbReference type="ARBA" id="ARBA00004141"/>
    </source>
</evidence>
<feature type="compositionally biased region" description="Acidic residues" evidence="6">
    <location>
        <begin position="22"/>
        <end position="33"/>
    </location>
</feature>
<name>A0AA38X8L2_9EURO</name>
<evidence type="ECO:0000256" key="7">
    <source>
        <dbReference type="SAM" id="Phobius"/>
    </source>
</evidence>
<gene>
    <name evidence="8" type="ORF">H2200_007546</name>
</gene>
<feature type="transmembrane region" description="Helical" evidence="7">
    <location>
        <begin position="68"/>
        <end position="94"/>
    </location>
</feature>
<evidence type="ECO:0000313" key="8">
    <source>
        <dbReference type="EMBL" id="KAJ9608558.1"/>
    </source>
</evidence>
<evidence type="ECO:0000256" key="3">
    <source>
        <dbReference type="ARBA" id="ARBA00022692"/>
    </source>
</evidence>
<keyword evidence="3 7" id="KW-0812">Transmembrane</keyword>
<evidence type="ECO:0000256" key="2">
    <source>
        <dbReference type="ARBA" id="ARBA00022448"/>
    </source>
</evidence>
<reference evidence="8" key="1">
    <citation type="submission" date="2022-10" db="EMBL/GenBank/DDBJ databases">
        <title>Culturing micro-colonial fungi from biological soil crusts in the Mojave desert and describing Neophaeococcomyces mojavensis, and introducing the new genera and species Taxawa tesnikishii.</title>
        <authorList>
            <person name="Kurbessoian T."/>
            <person name="Stajich J.E."/>
        </authorList>
    </citation>
    <scope>NUCLEOTIDE SEQUENCE</scope>
    <source>
        <strain evidence="8">TK_41</strain>
    </source>
</reference>
<protein>
    <submittedName>
        <fullName evidence="8">Uncharacterized protein</fullName>
    </submittedName>
</protein>
<keyword evidence="2" id="KW-0813">Transport</keyword>